<evidence type="ECO:0000313" key="8">
    <source>
        <dbReference type="Proteomes" id="UP000472267"/>
    </source>
</evidence>
<protein>
    <recommendedName>
        <fullName evidence="6">MYND-type domain-containing protein</fullName>
    </recommendedName>
</protein>
<dbReference type="InterPro" id="IPR002893">
    <property type="entry name" value="Znf_MYND"/>
</dbReference>
<keyword evidence="1" id="KW-0479">Metal-binding</keyword>
<dbReference type="Gene3D" id="1.25.40.10">
    <property type="entry name" value="Tetratricopeptide repeat domain"/>
    <property type="match status" value="1"/>
</dbReference>
<dbReference type="SUPFAM" id="SSF144232">
    <property type="entry name" value="HIT/MYND zinc finger-like"/>
    <property type="match status" value="1"/>
</dbReference>
<evidence type="ECO:0000256" key="4">
    <source>
        <dbReference type="PROSITE-ProRule" id="PRU00134"/>
    </source>
</evidence>
<evidence type="ECO:0000256" key="3">
    <source>
        <dbReference type="ARBA" id="ARBA00022833"/>
    </source>
</evidence>
<dbReference type="AlphaFoldDB" id="A0A672IKF9"/>
<dbReference type="PANTHER" id="PTHR46533">
    <property type="entry name" value="ZINC FINGER MYND DOMAIN-CONTAINING PROTEIN 12"/>
    <property type="match status" value="1"/>
</dbReference>
<evidence type="ECO:0000256" key="5">
    <source>
        <dbReference type="SAM" id="MobiDB-lite"/>
    </source>
</evidence>
<evidence type="ECO:0000256" key="2">
    <source>
        <dbReference type="ARBA" id="ARBA00022771"/>
    </source>
</evidence>
<reference evidence="7" key="2">
    <citation type="submission" date="2025-08" db="UniProtKB">
        <authorList>
            <consortium name="Ensembl"/>
        </authorList>
    </citation>
    <scope>IDENTIFICATION</scope>
</reference>
<keyword evidence="3" id="KW-0862">Zinc</keyword>
<dbReference type="InterPro" id="IPR053248">
    <property type="entry name" value="Zinc_finger_MYND_domain"/>
</dbReference>
<dbReference type="InterPro" id="IPR011990">
    <property type="entry name" value="TPR-like_helical_dom_sf"/>
</dbReference>
<dbReference type="PROSITE" id="PS01360">
    <property type="entry name" value="ZF_MYND_1"/>
    <property type="match status" value="1"/>
</dbReference>
<organism evidence="7 8">
    <name type="scientific">Salarias fasciatus</name>
    <name type="common">Jewelled blenny</name>
    <name type="synonym">Blennius fasciatus</name>
    <dbReference type="NCBI Taxonomy" id="181472"/>
    <lineage>
        <taxon>Eukaryota</taxon>
        <taxon>Metazoa</taxon>
        <taxon>Chordata</taxon>
        <taxon>Craniata</taxon>
        <taxon>Vertebrata</taxon>
        <taxon>Euteleostomi</taxon>
        <taxon>Actinopterygii</taxon>
        <taxon>Neopterygii</taxon>
        <taxon>Teleostei</taxon>
        <taxon>Neoteleostei</taxon>
        <taxon>Acanthomorphata</taxon>
        <taxon>Ovalentaria</taxon>
        <taxon>Blenniimorphae</taxon>
        <taxon>Blenniiformes</taxon>
        <taxon>Blennioidei</taxon>
        <taxon>Blenniidae</taxon>
        <taxon>Salariinae</taxon>
        <taxon>Salarias</taxon>
    </lineage>
</organism>
<name>A0A672IKF9_SALFA</name>
<feature type="compositionally biased region" description="Basic and acidic residues" evidence="5">
    <location>
        <begin position="345"/>
        <end position="354"/>
    </location>
</feature>
<keyword evidence="2 4" id="KW-0863">Zinc-finger</keyword>
<dbReference type="GO" id="GO:0008270">
    <property type="term" value="F:zinc ion binding"/>
    <property type="evidence" value="ECO:0007669"/>
    <property type="project" value="UniProtKB-KW"/>
</dbReference>
<dbReference type="Pfam" id="PF01753">
    <property type="entry name" value="zf-MYND"/>
    <property type="match status" value="1"/>
</dbReference>
<dbReference type="PANTHER" id="PTHR46533:SF1">
    <property type="entry name" value="ZINC FINGER MYND DOMAIN-CONTAINING PROTEIN 12"/>
    <property type="match status" value="1"/>
</dbReference>
<keyword evidence="8" id="KW-1185">Reference proteome</keyword>
<dbReference type="PROSITE" id="PS50865">
    <property type="entry name" value="ZF_MYND_2"/>
    <property type="match status" value="1"/>
</dbReference>
<sequence length="354" mass="39802">MNKGHKGSSRTSKINPLALPKGTEKFCELCGKVARLQCAACQVTFYCDAEHQQADWVGIHKRICQLLVQIRDPGSHVPLRRELIEICRFEAGSKLSQGKHQEALPAAQSGLRCLTDVHGSGSCELVPAYLLLAEANMGLGNISRVKELLSQAEWVVSKSPECTNEIHHRLHRSLGRLHVLTGDLEAALFHFANDIYYAAEAFGLESMVISRGYFLMAGVFVKQGKSPVASSLYSEVVRSWHAHLTELLQSHINSPDFSYGMFYNHQMCEIQAQCKARNLVFLSASRQWFQQSPMHHARTGVCNLCCPTYDAKPVSCDAISQAFWDVDRRKKKKSGHERKRCLQQAEDKDRPRFC</sequence>
<dbReference type="Gene3D" id="6.10.140.2220">
    <property type="match status" value="1"/>
</dbReference>
<reference evidence="7" key="3">
    <citation type="submission" date="2025-09" db="UniProtKB">
        <authorList>
            <consortium name="Ensembl"/>
        </authorList>
    </citation>
    <scope>IDENTIFICATION</scope>
</reference>
<evidence type="ECO:0000259" key="6">
    <source>
        <dbReference type="PROSITE" id="PS50865"/>
    </source>
</evidence>
<evidence type="ECO:0000313" key="7">
    <source>
        <dbReference type="Ensembl" id="ENSSFAP00005041345.1"/>
    </source>
</evidence>
<evidence type="ECO:0000256" key="1">
    <source>
        <dbReference type="ARBA" id="ARBA00022723"/>
    </source>
</evidence>
<dbReference type="SUPFAM" id="SSF48452">
    <property type="entry name" value="TPR-like"/>
    <property type="match status" value="1"/>
</dbReference>
<dbReference type="Proteomes" id="UP000472267">
    <property type="component" value="Chromosome 20"/>
</dbReference>
<dbReference type="Ensembl" id="ENSSFAT00005042858.1">
    <property type="protein sequence ID" value="ENSSFAP00005041345.1"/>
    <property type="gene ID" value="ENSSFAG00005020560.1"/>
</dbReference>
<reference evidence="7" key="1">
    <citation type="submission" date="2019-06" db="EMBL/GenBank/DDBJ databases">
        <authorList>
            <consortium name="Wellcome Sanger Institute Data Sharing"/>
        </authorList>
    </citation>
    <scope>NUCLEOTIDE SEQUENCE [LARGE SCALE GENOMIC DNA]</scope>
</reference>
<gene>
    <name evidence="7" type="primary">zmynd12</name>
</gene>
<proteinExistence type="predicted"/>
<accession>A0A672IKF9</accession>
<feature type="domain" description="MYND-type" evidence="6">
    <location>
        <begin position="27"/>
        <end position="64"/>
    </location>
</feature>
<feature type="region of interest" description="Disordered" evidence="5">
    <location>
        <begin position="334"/>
        <end position="354"/>
    </location>
</feature>